<dbReference type="Proteomes" id="UP000187506">
    <property type="component" value="Chromosome"/>
</dbReference>
<organism evidence="2 3">
    <name type="scientific">Lacinutrix venerupis</name>
    <dbReference type="NCBI Taxonomy" id="1486034"/>
    <lineage>
        <taxon>Bacteria</taxon>
        <taxon>Pseudomonadati</taxon>
        <taxon>Bacteroidota</taxon>
        <taxon>Flavobacteriia</taxon>
        <taxon>Flavobacteriales</taxon>
        <taxon>Flavobacteriaceae</taxon>
        <taxon>Lacinutrix</taxon>
    </lineage>
</organism>
<dbReference type="AlphaFoldDB" id="A0AAC9LMP6"/>
<keyword evidence="1" id="KW-0175">Coiled coil</keyword>
<gene>
    <name evidence="2" type="ORF">BWR22_08780</name>
</gene>
<reference evidence="2 3" key="1">
    <citation type="submission" date="2017-01" db="EMBL/GenBank/DDBJ databases">
        <title>Complete genome of Lacinutrix venerupis DOK2-8 isolated from seawater in Dokdo.</title>
        <authorList>
            <person name="Chi W.-J."/>
            <person name="Kim J.H."/>
        </authorList>
    </citation>
    <scope>NUCLEOTIDE SEQUENCE [LARGE SCALE GENOMIC DNA]</scope>
    <source>
        <strain evidence="2 3">DOK2-8</strain>
    </source>
</reference>
<proteinExistence type="predicted"/>
<protein>
    <submittedName>
        <fullName evidence="2">Uncharacterized protein</fullName>
    </submittedName>
</protein>
<evidence type="ECO:0000313" key="3">
    <source>
        <dbReference type="Proteomes" id="UP000187506"/>
    </source>
</evidence>
<sequence>MIKNYWNKGGKQKRIVVILSIIIIALLFFMRDDYQPALLFIRKFIFIILLCAIVLFFGLKTFRKQAETGKRILILAILAVFFGALYFVGWKMELYDYMKTYNVFNDLNKVEIHDLPLTQNERIQPLKNIHSMGNESVGETKDVSLPHLVRVDGENKWTMAIQPTEKYYWQGMRDNTEEVFAVSSTTPFPRFSNENRIPVTFSIGESLKFSRNTYNAVVQRFNPWMLVNYEPSDTYYMKNDTGQWVEVVSLIKWKGFFFPYPSFGGVMVIENGEHDASDYLERITIGKGEYIAPEEMKNYPYLTKQNTLAEKVSRLQAESLKFLGGFSDPLPWNMETAVKIPDLADDQNQQPFVTDFNFEDTKIDAYSGLYHWFGLEPVGDERTSLTYSVFIPADGTDKLYYYDHAAKKQGYAGVSAMPLKVIESRKEFDWSVNKPVEFRPYIKDIAGRKRLFFLGTIAAIREGSDNFDGSATPDLALIDSEYRDVVWIDVKHPSGWEKEVYNQLNEAWRSSEGIEEYFVEDTKIIDVVGDNLENVTINPIDKESENELSVEELKRQVDSLKQLKKEEEIQRLKRELDSLKNL</sequence>
<keyword evidence="3" id="KW-1185">Reference proteome</keyword>
<accession>A0AAC9LMP6</accession>
<evidence type="ECO:0000313" key="2">
    <source>
        <dbReference type="EMBL" id="APY00408.1"/>
    </source>
</evidence>
<evidence type="ECO:0000256" key="1">
    <source>
        <dbReference type="SAM" id="Coils"/>
    </source>
</evidence>
<dbReference type="RefSeq" id="WP_076733314.1">
    <property type="nucleotide sequence ID" value="NZ_CP019352.1"/>
</dbReference>
<feature type="coiled-coil region" evidence="1">
    <location>
        <begin position="543"/>
        <end position="582"/>
    </location>
</feature>
<name>A0AAC9LMP6_9FLAO</name>
<dbReference type="KEGG" id="lvn:BWR22_08780"/>
<dbReference type="EMBL" id="CP019352">
    <property type="protein sequence ID" value="APY00408.1"/>
    <property type="molecule type" value="Genomic_DNA"/>
</dbReference>